<dbReference type="Proteomes" id="UP001597342">
    <property type="component" value="Unassembled WGS sequence"/>
</dbReference>
<proteinExistence type="predicted"/>
<accession>A0ABW4XUF6</accession>
<reference evidence="2" key="1">
    <citation type="journal article" date="2019" name="Int. J. Syst. Evol. Microbiol.">
        <title>The Global Catalogue of Microorganisms (GCM) 10K type strain sequencing project: providing services to taxonomists for standard genome sequencing and annotation.</title>
        <authorList>
            <consortium name="The Broad Institute Genomics Platform"/>
            <consortium name="The Broad Institute Genome Sequencing Center for Infectious Disease"/>
            <person name="Wu L."/>
            <person name="Ma J."/>
        </authorList>
    </citation>
    <scope>NUCLEOTIDE SEQUENCE [LARGE SCALE GENOMIC DNA]</scope>
    <source>
        <strain evidence="2">JCM 3389</strain>
    </source>
</reference>
<evidence type="ECO:0000313" key="2">
    <source>
        <dbReference type="Proteomes" id="UP001597342"/>
    </source>
</evidence>
<gene>
    <name evidence="1" type="ORF">ACFSJE_02030</name>
</gene>
<keyword evidence="2" id="KW-1185">Reference proteome</keyword>
<name>A0ABW4XUF6_9FLAO</name>
<evidence type="ECO:0008006" key="3">
    <source>
        <dbReference type="Google" id="ProtNLM"/>
    </source>
</evidence>
<comment type="caution">
    <text evidence="1">The sequence shown here is derived from an EMBL/GenBank/DDBJ whole genome shotgun (WGS) entry which is preliminary data.</text>
</comment>
<sequence>MKHLLIIFIFGIVLSNCDNGDDTTKKDALTGTWNVQHIGGGFAGIDNDYESGVIVWTFSAENGTLTVENNNEADVIYDGFPTGSYSYSILTVEGEQFLEIDGQEQFGIVRSNGQVLLDANKTSTGTGADGFQIVLVP</sequence>
<protein>
    <recommendedName>
        <fullName evidence="3">Lipocalin-like domain-containing protein</fullName>
    </recommendedName>
</protein>
<dbReference type="RefSeq" id="WP_379829310.1">
    <property type="nucleotide sequence ID" value="NZ_JBHUHU010000001.1"/>
</dbReference>
<evidence type="ECO:0000313" key="1">
    <source>
        <dbReference type="EMBL" id="MFD2098534.1"/>
    </source>
</evidence>
<organism evidence="1 2">
    <name type="scientific">Flagellimonas iocasae</name>
    <dbReference type="NCBI Taxonomy" id="2055905"/>
    <lineage>
        <taxon>Bacteria</taxon>
        <taxon>Pseudomonadati</taxon>
        <taxon>Bacteroidota</taxon>
        <taxon>Flavobacteriia</taxon>
        <taxon>Flavobacteriales</taxon>
        <taxon>Flavobacteriaceae</taxon>
        <taxon>Flagellimonas</taxon>
    </lineage>
</organism>
<dbReference type="EMBL" id="JBHUHU010000001">
    <property type="protein sequence ID" value="MFD2098534.1"/>
    <property type="molecule type" value="Genomic_DNA"/>
</dbReference>